<name>A0AAP0IEV0_9MAGN</name>
<dbReference type="AlphaFoldDB" id="A0AAP0IEV0"/>
<evidence type="ECO:0000313" key="1">
    <source>
        <dbReference type="EMBL" id="KAK9113990.1"/>
    </source>
</evidence>
<organism evidence="1 2">
    <name type="scientific">Stephania yunnanensis</name>
    <dbReference type="NCBI Taxonomy" id="152371"/>
    <lineage>
        <taxon>Eukaryota</taxon>
        <taxon>Viridiplantae</taxon>
        <taxon>Streptophyta</taxon>
        <taxon>Embryophyta</taxon>
        <taxon>Tracheophyta</taxon>
        <taxon>Spermatophyta</taxon>
        <taxon>Magnoliopsida</taxon>
        <taxon>Ranunculales</taxon>
        <taxon>Menispermaceae</taxon>
        <taxon>Menispermoideae</taxon>
        <taxon>Cissampelideae</taxon>
        <taxon>Stephania</taxon>
    </lineage>
</organism>
<evidence type="ECO:0000313" key="2">
    <source>
        <dbReference type="Proteomes" id="UP001420932"/>
    </source>
</evidence>
<comment type="caution">
    <text evidence="1">The sequence shown here is derived from an EMBL/GenBank/DDBJ whole genome shotgun (WGS) entry which is preliminary data.</text>
</comment>
<sequence>MQNHFYTYLIQTKLAESDHINRSGEKPPELKGELMHLSPRDTIRYLNRLKESEDAVTLPARVKAPSIKRGDFRANQWRGGKGAAIGIRNVPVPRSISWFRVPLLGGRNSFIGRGGPILAMEQGEESGRWAVLTNELELIVFHAKREGTLDWSFPLLT</sequence>
<dbReference type="EMBL" id="JBBNAF010000009">
    <property type="protein sequence ID" value="KAK9113990.1"/>
    <property type="molecule type" value="Genomic_DNA"/>
</dbReference>
<keyword evidence="2" id="KW-1185">Reference proteome</keyword>
<proteinExistence type="predicted"/>
<reference evidence="1 2" key="1">
    <citation type="submission" date="2024-01" db="EMBL/GenBank/DDBJ databases">
        <title>Genome assemblies of Stephania.</title>
        <authorList>
            <person name="Yang L."/>
        </authorList>
    </citation>
    <scope>NUCLEOTIDE SEQUENCE [LARGE SCALE GENOMIC DNA]</scope>
    <source>
        <strain evidence="1">YNDBR</strain>
        <tissue evidence="1">Leaf</tissue>
    </source>
</reference>
<accession>A0AAP0IEV0</accession>
<dbReference type="Proteomes" id="UP001420932">
    <property type="component" value="Unassembled WGS sequence"/>
</dbReference>
<gene>
    <name evidence="1" type="ORF">Syun_020787</name>
</gene>
<protein>
    <submittedName>
        <fullName evidence="1">Uncharacterized protein</fullName>
    </submittedName>
</protein>